<protein>
    <submittedName>
        <fullName evidence="2">Inovirus Gp2 family protein</fullName>
    </submittedName>
</protein>
<evidence type="ECO:0000313" key="2">
    <source>
        <dbReference type="EMBL" id="EFM8154047.1"/>
    </source>
</evidence>
<dbReference type="InterPro" id="IPR057271">
    <property type="entry name" value="YagK_YfjJ_C"/>
</dbReference>
<proteinExistence type="predicted"/>
<sequence length="188" mass="21443">MYTESNVKLSCNVLWQKCVLATLYRAVATHPKIKLLQFKLIPCLGINKAIPSLMADFTGELYRLISEYLQCKRRKDKSVEPTPLYYLWSREAVANDATPYLMVLLLNNDVWCKSREVVVLRNLIEQAWGKVLDEDNSITHQVVYPEVLSLVFDAANTYNAELGVLEQTAQAYIESHGAIERHLGCSDF</sequence>
<reference evidence="2 3" key="1">
    <citation type="submission" date="2020-02" db="EMBL/GenBank/DDBJ databases">
        <authorList>
            <consortium name="PulseNet: The National Subtyping Network for Foodborne Disease Surveillance"/>
            <person name="Tarr C.L."/>
            <person name="Trees E."/>
            <person name="Katz L.S."/>
            <person name="Carleton-Romer H.A."/>
            <person name="Stroika S."/>
            <person name="Kucerova Z."/>
            <person name="Roache K.F."/>
            <person name="Sabol A.L."/>
            <person name="Besser J."/>
            <person name="Gerner-Smidt P."/>
        </authorList>
    </citation>
    <scope>NUCLEOTIDE SEQUENCE [LARGE SCALE GENOMIC DNA]</scope>
    <source>
        <strain evidence="2 3">PNUSAE002719</strain>
    </source>
</reference>
<dbReference type="Pfam" id="PF11726">
    <property type="entry name" value="YagK_YfjJ_C"/>
    <property type="match status" value="1"/>
</dbReference>
<feature type="domain" description="YagK/YfjJ C-terminal" evidence="1">
    <location>
        <begin position="52"/>
        <end position="153"/>
    </location>
</feature>
<dbReference type="AlphaFoldDB" id="A0A828NZ43"/>
<dbReference type="Proteomes" id="UP000555763">
    <property type="component" value="Unassembled WGS sequence"/>
</dbReference>
<evidence type="ECO:0000259" key="1">
    <source>
        <dbReference type="Pfam" id="PF11726"/>
    </source>
</evidence>
<evidence type="ECO:0000313" key="3">
    <source>
        <dbReference type="Proteomes" id="UP000555763"/>
    </source>
</evidence>
<name>A0A828NZ43_ECOLX</name>
<organism evidence="2 3">
    <name type="scientific">Escherichia coli</name>
    <dbReference type="NCBI Taxonomy" id="562"/>
    <lineage>
        <taxon>Bacteria</taxon>
        <taxon>Pseudomonadati</taxon>
        <taxon>Pseudomonadota</taxon>
        <taxon>Gammaproteobacteria</taxon>
        <taxon>Enterobacterales</taxon>
        <taxon>Enterobacteriaceae</taxon>
        <taxon>Escherichia</taxon>
    </lineage>
</organism>
<comment type="caution">
    <text evidence="2">The sequence shown here is derived from an EMBL/GenBank/DDBJ whole genome shotgun (WGS) entry which is preliminary data.</text>
</comment>
<accession>A0A828NZ43</accession>
<dbReference type="EMBL" id="AATLZG010000008">
    <property type="protein sequence ID" value="EFM8154047.1"/>
    <property type="molecule type" value="Genomic_DNA"/>
</dbReference>
<gene>
    <name evidence="2" type="ORF">A5U30_001641</name>
</gene>